<dbReference type="GO" id="GO:0008360">
    <property type="term" value="P:regulation of cell shape"/>
    <property type="evidence" value="ECO:0007669"/>
    <property type="project" value="UniProtKB-KW"/>
</dbReference>
<dbReference type="InterPro" id="IPR005863">
    <property type="entry name" value="UDP-N-AcMur_synth"/>
</dbReference>
<keyword evidence="9 10" id="KW-0961">Cell wall biogenesis/degradation</keyword>
<dbReference type="InterPro" id="IPR036565">
    <property type="entry name" value="Mur-like_cat_sf"/>
</dbReference>
<dbReference type="OrthoDB" id="9801978at2"/>
<dbReference type="SUPFAM" id="SSF53244">
    <property type="entry name" value="MurD-like peptide ligases, peptide-binding domain"/>
    <property type="match status" value="1"/>
</dbReference>
<feature type="domain" description="Mur ligase C-terminal" evidence="13">
    <location>
        <begin position="319"/>
        <end position="437"/>
    </location>
</feature>
<evidence type="ECO:0000256" key="3">
    <source>
        <dbReference type="ARBA" id="ARBA00022618"/>
    </source>
</evidence>
<evidence type="ECO:0000256" key="8">
    <source>
        <dbReference type="ARBA" id="ARBA00023306"/>
    </source>
</evidence>
<evidence type="ECO:0000313" key="16">
    <source>
        <dbReference type="Proteomes" id="UP000219215"/>
    </source>
</evidence>
<evidence type="ECO:0000259" key="13">
    <source>
        <dbReference type="Pfam" id="PF02875"/>
    </source>
</evidence>
<dbReference type="Pfam" id="PF08245">
    <property type="entry name" value="Mur_ligase_M"/>
    <property type="match status" value="1"/>
</dbReference>
<keyword evidence="8 10" id="KW-0131">Cell cycle</keyword>
<dbReference type="EC" id="6.3.2.10" evidence="10 11"/>
<keyword evidence="6 10" id="KW-0133">Cell shape</keyword>
<dbReference type="RefSeq" id="WP_097012461.1">
    <property type="nucleotide sequence ID" value="NZ_LT907975.1"/>
</dbReference>
<dbReference type="GO" id="GO:0008766">
    <property type="term" value="F:UDP-N-acetylmuramoylalanyl-D-glutamyl-2,6-diaminopimelate-D-alanyl-D-alanine ligase activity"/>
    <property type="evidence" value="ECO:0007669"/>
    <property type="project" value="RHEA"/>
</dbReference>
<dbReference type="InterPro" id="IPR000713">
    <property type="entry name" value="Mur_ligase_N"/>
</dbReference>
<dbReference type="InterPro" id="IPR036615">
    <property type="entry name" value="Mur_ligase_C_dom_sf"/>
</dbReference>
<feature type="domain" description="Mur ligase central" evidence="14">
    <location>
        <begin position="106"/>
        <end position="294"/>
    </location>
</feature>
<keyword evidence="4 10" id="KW-0547">Nucleotide-binding</keyword>
<dbReference type="GO" id="GO:0009252">
    <property type="term" value="P:peptidoglycan biosynthetic process"/>
    <property type="evidence" value="ECO:0007669"/>
    <property type="project" value="UniProtKB-UniRule"/>
</dbReference>
<dbReference type="HAMAP" id="MF_02019">
    <property type="entry name" value="MurF"/>
    <property type="match status" value="1"/>
</dbReference>
<keyword evidence="16" id="KW-1185">Reference proteome</keyword>
<evidence type="ECO:0000256" key="10">
    <source>
        <dbReference type="HAMAP-Rule" id="MF_02019"/>
    </source>
</evidence>
<keyword evidence="7 10" id="KW-0573">Peptidoglycan synthesis</keyword>
<sequence>MNLTLADVERCLSGMSEEGHEKVTINSVQTDSRTVYEGDLFFCIDGANFDGHEFAHQAERQGAAAVVASRVVDVDVPVIMVRDTTEALGRIAACWRDMCGARLVAVTGTAGKTTVKEMLFAVVSQKHTAAKNYRNFNNQIGLPMSMLKGTCNQDWWIMELGISVRGDMEELAPIASPDVAVITNIGHGHLEGLGDMAGVAQAKTALLRYVRQAGSAVVSMDYPMLWDAAREINNAPVGFSTQNFEDADFAASYLGAESEGWGRFRLKTPEGDSEMTAPFCGEHYAENLACVAATAHQLGLGRDDVINGVQAIEPDSQRFCCKSGGNFMVIDDTYNANPLSMERSIKAAANMAGERPLVLVLGDMRELGEEAVEQHVKLGKLAAEIAPKALFYKGDHLDDVAAGYGGVITELKDTETFIKKWQALGLTGAVALVKGSRSLSMETYANLLSRELGCKAGTEEKK</sequence>
<organism evidence="15 16">
    <name type="scientific">Pseudodesulfovibrio profundus</name>
    <dbReference type="NCBI Taxonomy" id="57320"/>
    <lineage>
        <taxon>Bacteria</taxon>
        <taxon>Pseudomonadati</taxon>
        <taxon>Thermodesulfobacteriota</taxon>
        <taxon>Desulfovibrionia</taxon>
        <taxon>Desulfovibrionales</taxon>
        <taxon>Desulfovibrionaceae</taxon>
    </lineage>
</organism>
<dbReference type="GO" id="GO:0047480">
    <property type="term" value="F:UDP-N-acetylmuramoyl-tripeptide-D-alanyl-D-alanine ligase activity"/>
    <property type="evidence" value="ECO:0007669"/>
    <property type="project" value="UniProtKB-UniRule"/>
</dbReference>
<dbReference type="GO" id="GO:0005737">
    <property type="term" value="C:cytoplasm"/>
    <property type="evidence" value="ECO:0007669"/>
    <property type="project" value="UniProtKB-SubCell"/>
</dbReference>
<reference evidence="16" key="1">
    <citation type="submission" date="2017-09" db="EMBL/GenBank/DDBJ databases">
        <authorList>
            <person name="Regsiter A."/>
            <person name="William W."/>
        </authorList>
    </citation>
    <scope>NUCLEOTIDE SEQUENCE [LARGE SCALE GENOMIC DNA]</scope>
    <source>
        <strain evidence="16">500-1</strain>
    </source>
</reference>
<evidence type="ECO:0000256" key="1">
    <source>
        <dbReference type="ARBA" id="ARBA00022490"/>
    </source>
</evidence>
<feature type="binding site" evidence="10">
    <location>
        <begin position="108"/>
        <end position="114"/>
    </location>
    <ligand>
        <name>ATP</name>
        <dbReference type="ChEBI" id="CHEBI:30616"/>
    </ligand>
</feature>
<keyword evidence="5 10" id="KW-0067">ATP-binding</keyword>
<evidence type="ECO:0000259" key="14">
    <source>
        <dbReference type="Pfam" id="PF08245"/>
    </source>
</evidence>
<dbReference type="NCBIfam" id="TIGR01143">
    <property type="entry name" value="murF"/>
    <property type="match status" value="1"/>
</dbReference>
<dbReference type="Pfam" id="PF02875">
    <property type="entry name" value="Mur_ligase_C"/>
    <property type="match status" value="1"/>
</dbReference>
<dbReference type="InterPro" id="IPR013221">
    <property type="entry name" value="Mur_ligase_cen"/>
</dbReference>
<dbReference type="Gene3D" id="3.40.1190.10">
    <property type="entry name" value="Mur-like, catalytic domain"/>
    <property type="match status" value="1"/>
</dbReference>
<keyword evidence="1 10" id="KW-0963">Cytoplasm</keyword>
<dbReference type="InterPro" id="IPR004101">
    <property type="entry name" value="Mur_ligase_C"/>
</dbReference>
<evidence type="ECO:0000256" key="4">
    <source>
        <dbReference type="ARBA" id="ARBA00022741"/>
    </source>
</evidence>
<dbReference type="Gene3D" id="3.40.1390.10">
    <property type="entry name" value="MurE/MurF, N-terminal domain"/>
    <property type="match status" value="1"/>
</dbReference>
<protein>
    <recommendedName>
        <fullName evidence="10 11">UDP-N-acetylmuramoyl-tripeptide--D-alanyl-D-alanine ligase</fullName>
        <ecNumber evidence="10 11">6.3.2.10</ecNumber>
    </recommendedName>
    <alternativeName>
        <fullName evidence="10">D-alanyl-D-alanine-adding enzyme</fullName>
    </alternativeName>
</protein>
<evidence type="ECO:0000256" key="5">
    <source>
        <dbReference type="ARBA" id="ARBA00022840"/>
    </source>
</evidence>
<dbReference type="SUPFAM" id="SSF63418">
    <property type="entry name" value="MurE/MurF N-terminal domain"/>
    <property type="match status" value="1"/>
</dbReference>
<dbReference type="AlphaFoldDB" id="A0A2C8FA00"/>
<accession>A0A2C8FA00</accession>
<evidence type="ECO:0000313" key="15">
    <source>
        <dbReference type="EMBL" id="SOB59607.1"/>
    </source>
</evidence>
<dbReference type="KEGG" id="pprf:DPRO_2698"/>
<dbReference type="InterPro" id="IPR051046">
    <property type="entry name" value="MurCDEF_CellWall_CoF430Synth"/>
</dbReference>
<evidence type="ECO:0000256" key="6">
    <source>
        <dbReference type="ARBA" id="ARBA00022960"/>
    </source>
</evidence>
<name>A0A2C8FA00_9BACT</name>
<evidence type="ECO:0000256" key="9">
    <source>
        <dbReference type="ARBA" id="ARBA00023316"/>
    </source>
</evidence>
<evidence type="ECO:0000256" key="7">
    <source>
        <dbReference type="ARBA" id="ARBA00022984"/>
    </source>
</evidence>
<comment type="similarity">
    <text evidence="10">Belongs to the MurCDEF family. MurF subfamily.</text>
</comment>
<feature type="domain" description="Mur ligase N-terminal catalytic" evidence="12">
    <location>
        <begin position="25"/>
        <end position="93"/>
    </location>
</feature>
<dbReference type="GO" id="GO:0005524">
    <property type="term" value="F:ATP binding"/>
    <property type="evidence" value="ECO:0007669"/>
    <property type="project" value="UniProtKB-UniRule"/>
</dbReference>
<proteinExistence type="inferred from homology"/>
<comment type="function">
    <text evidence="10 11">Involved in cell wall formation. Catalyzes the final step in the synthesis of UDP-N-acetylmuramoyl-pentapeptide, the precursor of murein.</text>
</comment>
<keyword evidence="3 10" id="KW-0132">Cell division</keyword>
<comment type="catalytic activity">
    <reaction evidence="10 11">
        <text>D-alanyl-D-alanine + UDP-N-acetyl-alpha-D-muramoyl-L-alanyl-gamma-D-glutamyl-meso-2,6-diaminopimelate + ATP = UDP-N-acetyl-alpha-D-muramoyl-L-alanyl-gamma-D-glutamyl-meso-2,6-diaminopimeloyl-D-alanyl-D-alanine + ADP + phosphate + H(+)</text>
        <dbReference type="Rhea" id="RHEA:28374"/>
        <dbReference type="ChEBI" id="CHEBI:15378"/>
        <dbReference type="ChEBI" id="CHEBI:30616"/>
        <dbReference type="ChEBI" id="CHEBI:43474"/>
        <dbReference type="ChEBI" id="CHEBI:57822"/>
        <dbReference type="ChEBI" id="CHEBI:61386"/>
        <dbReference type="ChEBI" id="CHEBI:83905"/>
        <dbReference type="ChEBI" id="CHEBI:456216"/>
        <dbReference type="EC" id="6.3.2.10"/>
    </reaction>
</comment>
<dbReference type="PANTHER" id="PTHR43024:SF1">
    <property type="entry name" value="UDP-N-ACETYLMURAMOYL-TRIPEPTIDE--D-ALANYL-D-ALANINE LIGASE"/>
    <property type="match status" value="1"/>
</dbReference>
<gene>
    <name evidence="10 15" type="primary">murF</name>
    <name evidence="15" type="ORF">DPRO_2698</name>
</gene>
<evidence type="ECO:0000259" key="12">
    <source>
        <dbReference type="Pfam" id="PF01225"/>
    </source>
</evidence>
<comment type="pathway">
    <text evidence="10 11">Cell wall biogenesis; peptidoglycan biosynthesis.</text>
</comment>
<dbReference type="GO" id="GO:0071555">
    <property type="term" value="P:cell wall organization"/>
    <property type="evidence" value="ECO:0007669"/>
    <property type="project" value="UniProtKB-KW"/>
</dbReference>
<dbReference type="EMBL" id="LT907975">
    <property type="protein sequence ID" value="SOB59607.1"/>
    <property type="molecule type" value="Genomic_DNA"/>
</dbReference>
<dbReference type="GO" id="GO:0051301">
    <property type="term" value="P:cell division"/>
    <property type="evidence" value="ECO:0007669"/>
    <property type="project" value="UniProtKB-KW"/>
</dbReference>
<dbReference type="Pfam" id="PF01225">
    <property type="entry name" value="Mur_ligase"/>
    <property type="match status" value="1"/>
</dbReference>
<dbReference type="SUPFAM" id="SSF53623">
    <property type="entry name" value="MurD-like peptide ligases, catalytic domain"/>
    <property type="match status" value="1"/>
</dbReference>
<dbReference type="UniPathway" id="UPA00219"/>
<keyword evidence="2 10" id="KW-0436">Ligase</keyword>
<dbReference type="Proteomes" id="UP000219215">
    <property type="component" value="Chromosome DPRO"/>
</dbReference>
<dbReference type="InterPro" id="IPR035911">
    <property type="entry name" value="MurE/MurF_N"/>
</dbReference>
<evidence type="ECO:0000256" key="2">
    <source>
        <dbReference type="ARBA" id="ARBA00022598"/>
    </source>
</evidence>
<comment type="subcellular location">
    <subcellularLocation>
        <location evidence="10 11">Cytoplasm</location>
    </subcellularLocation>
</comment>
<dbReference type="PANTHER" id="PTHR43024">
    <property type="entry name" value="UDP-N-ACETYLMURAMOYL-TRIPEPTIDE--D-ALANYL-D-ALANINE LIGASE"/>
    <property type="match status" value="1"/>
</dbReference>
<dbReference type="Gene3D" id="3.90.190.20">
    <property type="entry name" value="Mur ligase, C-terminal domain"/>
    <property type="match status" value="1"/>
</dbReference>
<evidence type="ECO:0000256" key="11">
    <source>
        <dbReference type="RuleBase" id="RU004136"/>
    </source>
</evidence>